<organism evidence="8 9">
    <name type="scientific">Ostreobium quekettii</name>
    <dbReference type="NCBI Taxonomy" id="121088"/>
    <lineage>
        <taxon>Eukaryota</taxon>
        <taxon>Viridiplantae</taxon>
        <taxon>Chlorophyta</taxon>
        <taxon>core chlorophytes</taxon>
        <taxon>Ulvophyceae</taxon>
        <taxon>TCBD clade</taxon>
        <taxon>Bryopsidales</taxon>
        <taxon>Ostreobineae</taxon>
        <taxon>Ostreobiaceae</taxon>
        <taxon>Ostreobium</taxon>
    </lineage>
</organism>
<evidence type="ECO:0000256" key="6">
    <source>
        <dbReference type="RuleBase" id="RU004432"/>
    </source>
</evidence>
<dbReference type="Pfam" id="PF17871">
    <property type="entry name" value="AAA_lid_9"/>
    <property type="match status" value="1"/>
</dbReference>
<dbReference type="Pfam" id="PF10431">
    <property type="entry name" value="ClpB_D2-small"/>
    <property type="match status" value="1"/>
</dbReference>
<evidence type="ECO:0000256" key="3">
    <source>
        <dbReference type="ARBA" id="ARBA00022840"/>
    </source>
</evidence>
<dbReference type="OrthoDB" id="47330at2759"/>
<gene>
    <name evidence="8" type="ORF">OSTQU699_LOCUS4282</name>
</gene>
<comment type="caution">
    <text evidence="8">The sequence shown here is derived from an EMBL/GenBank/DDBJ whole genome shotgun (WGS) entry which is preliminary data.</text>
</comment>
<dbReference type="GO" id="GO:0005737">
    <property type="term" value="C:cytoplasm"/>
    <property type="evidence" value="ECO:0007669"/>
    <property type="project" value="TreeGrafter"/>
</dbReference>
<name>A0A8S1IYN6_9CHLO</name>
<dbReference type="SMART" id="SM01086">
    <property type="entry name" value="ClpB_D2-small"/>
    <property type="match status" value="1"/>
</dbReference>
<dbReference type="InterPro" id="IPR001270">
    <property type="entry name" value="ClpA/B"/>
</dbReference>
<keyword evidence="9" id="KW-1185">Reference proteome</keyword>
<dbReference type="InterPro" id="IPR050130">
    <property type="entry name" value="ClpA_ClpB"/>
</dbReference>
<dbReference type="SUPFAM" id="SSF81923">
    <property type="entry name" value="Double Clp-N motif"/>
    <property type="match status" value="1"/>
</dbReference>
<dbReference type="EMBL" id="CAJHUC010000919">
    <property type="protein sequence ID" value="CAD7698923.1"/>
    <property type="molecule type" value="Genomic_DNA"/>
</dbReference>
<dbReference type="InterPro" id="IPR036628">
    <property type="entry name" value="Clp_N_dom_sf"/>
</dbReference>
<dbReference type="PRINTS" id="PR00300">
    <property type="entry name" value="CLPPROTEASEA"/>
</dbReference>
<dbReference type="Gene3D" id="3.40.50.300">
    <property type="entry name" value="P-loop containing nucleotide triphosphate hydrolases"/>
    <property type="match status" value="2"/>
</dbReference>
<dbReference type="Pfam" id="PF02861">
    <property type="entry name" value="Clp_N"/>
    <property type="match status" value="1"/>
</dbReference>
<dbReference type="GO" id="GO:0034605">
    <property type="term" value="P:cellular response to heat"/>
    <property type="evidence" value="ECO:0007669"/>
    <property type="project" value="TreeGrafter"/>
</dbReference>
<dbReference type="AlphaFoldDB" id="A0A8S1IYN6"/>
<dbReference type="GO" id="GO:0005524">
    <property type="term" value="F:ATP binding"/>
    <property type="evidence" value="ECO:0007669"/>
    <property type="project" value="UniProtKB-KW"/>
</dbReference>
<proteinExistence type="inferred from homology"/>
<dbReference type="PANTHER" id="PTHR11638:SF185">
    <property type="entry name" value="ATP-DEPENDENT CLP PROTEASE ATP-BINDING SUBUNIT"/>
    <property type="match status" value="1"/>
</dbReference>
<protein>
    <recommendedName>
        <fullName evidence="7">Clp R domain-containing protein</fullName>
    </recommendedName>
</protein>
<evidence type="ECO:0000313" key="9">
    <source>
        <dbReference type="Proteomes" id="UP000708148"/>
    </source>
</evidence>
<dbReference type="InterPro" id="IPR018368">
    <property type="entry name" value="ClpA/B_CS1"/>
</dbReference>
<dbReference type="CDD" id="cd19499">
    <property type="entry name" value="RecA-like_ClpB_Hsp104-like"/>
    <property type="match status" value="1"/>
</dbReference>
<keyword evidence="3 6" id="KW-0067">ATP-binding</keyword>
<dbReference type="FunFam" id="3.40.50.300:FF:000025">
    <property type="entry name" value="ATP-dependent Clp protease subunit"/>
    <property type="match status" value="1"/>
</dbReference>
<reference evidence="8" key="1">
    <citation type="submission" date="2020-12" db="EMBL/GenBank/DDBJ databases">
        <authorList>
            <person name="Iha C."/>
        </authorList>
    </citation>
    <scope>NUCLEOTIDE SEQUENCE</scope>
</reference>
<comment type="similarity">
    <text evidence="6">Belongs to the ClpA/ClpB family.</text>
</comment>
<dbReference type="Gene3D" id="1.10.8.60">
    <property type="match status" value="2"/>
</dbReference>
<dbReference type="InterPro" id="IPR019489">
    <property type="entry name" value="Clp_ATPase_C"/>
</dbReference>
<dbReference type="GO" id="GO:0016887">
    <property type="term" value="F:ATP hydrolysis activity"/>
    <property type="evidence" value="ECO:0007669"/>
    <property type="project" value="InterPro"/>
</dbReference>
<evidence type="ECO:0000256" key="5">
    <source>
        <dbReference type="PROSITE-ProRule" id="PRU01251"/>
    </source>
</evidence>
<dbReference type="PANTHER" id="PTHR11638">
    <property type="entry name" value="ATP-DEPENDENT CLP PROTEASE"/>
    <property type="match status" value="1"/>
</dbReference>
<dbReference type="Proteomes" id="UP000708148">
    <property type="component" value="Unassembled WGS sequence"/>
</dbReference>
<dbReference type="Pfam" id="PF00004">
    <property type="entry name" value="AAA"/>
    <property type="match status" value="1"/>
</dbReference>
<sequence>MLADKEARGMGAAETGSEHIFLGLVAVDCFSSVGVTLQKARNAVELVCGTPHKRAATEKMDWGEDAKGVYQAALAESQAMGHSYVRQEHILLGLLSHGSANWKKISKRMRLRSERLREEAILQLGGAQDLEAPKSRVMSAMAGDVKGGSKGVTTQGVDELCRDLCQYAREGKIDPVVGRNKEINHVIQILGRRQKCNPILLGEAGVGKTAIAEGLARVIEQGATPQGSPLPDFLKGKRLMQLDVPLLLAGAKERGELETRVTRILSEVKEAGNIILMIDEIHTLVGSGSVGRGGLGMGGLDIANLFKPALARGELRCIGATTLAEHRAYIEKDKALARRFQPVIVDEPSEVHALSILLGLQASYEQHHRCIYTEEALRAAVVLSERYIADRLLPDKAIDVLDEAGSRSRIDGHLGRKQQQGQCDPEAAAGACEELRQVIEAKDVAATEGHFEEAALLRSRELELKTKLSGPAAEGALLPVVDIAEIEAVVAKWTGIPVEKVTQDEAQKLLKLEVALHANVIGQHNAVSAVTRAMRRAHTGVRDPKRPIASFLFCGPTGVGKTELTKVMADQCFGSRDSIVRLDMSEYMERHTVSKLIGAPPGYAGFGDGGKLTEPVRRRPFSIVLLDEIEKAHPDVFNILLQVLEDGQLTDSQGKTVSFKNTVIVMTSNVGSNAIAKGTGSIGFQLDVDADRKDYKRISNLVKEELKVYFRPEMLNRVDEIVVFEPLNMSDLDKVADILLDETSARLAPRGVSFRLTPALRREVLRHGHDPAYGARPLRRSIALLVEDPLADAILRGRLAEGDAAVLDMEGEGGRVVVRAPGEATSEACEGPISDVVAYPGIVVEATVEV</sequence>
<accession>A0A8S1IYN6</accession>
<dbReference type="Gene3D" id="4.10.860.10">
    <property type="entry name" value="UVR domain"/>
    <property type="match status" value="1"/>
</dbReference>
<dbReference type="InterPro" id="IPR041546">
    <property type="entry name" value="ClpA/ClpB_AAA_lid"/>
</dbReference>
<dbReference type="InterPro" id="IPR003959">
    <property type="entry name" value="ATPase_AAA_core"/>
</dbReference>
<dbReference type="Pfam" id="PF07724">
    <property type="entry name" value="AAA_2"/>
    <property type="match status" value="1"/>
</dbReference>
<dbReference type="SUPFAM" id="SSF52540">
    <property type="entry name" value="P-loop containing nucleoside triphosphate hydrolases"/>
    <property type="match status" value="2"/>
</dbReference>
<dbReference type="CDD" id="cd00009">
    <property type="entry name" value="AAA"/>
    <property type="match status" value="1"/>
</dbReference>
<keyword evidence="1 5" id="KW-0677">Repeat</keyword>
<feature type="domain" description="Clp R" evidence="7">
    <location>
        <begin position="1"/>
        <end position="127"/>
    </location>
</feature>
<dbReference type="PROSITE" id="PS00870">
    <property type="entry name" value="CLPAB_1"/>
    <property type="match status" value="1"/>
</dbReference>
<dbReference type="PROSITE" id="PS51903">
    <property type="entry name" value="CLP_R"/>
    <property type="match status" value="1"/>
</dbReference>
<dbReference type="SMART" id="SM00382">
    <property type="entry name" value="AAA"/>
    <property type="match status" value="2"/>
</dbReference>
<evidence type="ECO:0000259" key="7">
    <source>
        <dbReference type="PROSITE" id="PS51903"/>
    </source>
</evidence>
<evidence type="ECO:0000256" key="1">
    <source>
        <dbReference type="ARBA" id="ARBA00022737"/>
    </source>
</evidence>
<dbReference type="InterPro" id="IPR028299">
    <property type="entry name" value="ClpA/B_CS2"/>
</dbReference>
<dbReference type="InterPro" id="IPR003593">
    <property type="entry name" value="AAA+_ATPase"/>
</dbReference>
<dbReference type="InterPro" id="IPR027417">
    <property type="entry name" value="P-loop_NTPase"/>
</dbReference>
<dbReference type="PROSITE" id="PS00871">
    <property type="entry name" value="CLPAB_2"/>
    <property type="match status" value="1"/>
</dbReference>
<keyword evidence="2 6" id="KW-0547">Nucleotide-binding</keyword>
<evidence type="ECO:0000256" key="2">
    <source>
        <dbReference type="ARBA" id="ARBA00022741"/>
    </source>
</evidence>
<keyword evidence="4 6" id="KW-0143">Chaperone</keyword>
<dbReference type="Gene3D" id="1.10.1780.10">
    <property type="entry name" value="Clp, N-terminal domain"/>
    <property type="match status" value="1"/>
</dbReference>
<dbReference type="InterPro" id="IPR004176">
    <property type="entry name" value="Clp_R_N"/>
</dbReference>
<evidence type="ECO:0000313" key="8">
    <source>
        <dbReference type="EMBL" id="CAD7698923.1"/>
    </source>
</evidence>
<evidence type="ECO:0000256" key="4">
    <source>
        <dbReference type="ARBA" id="ARBA00023186"/>
    </source>
</evidence>